<name>A0A6C2YSE8_9BACT</name>
<dbReference type="InParanoid" id="A0A6C2YSE8"/>
<reference evidence="3" key="1">
    <citation type="submission" date="2019-04" db="EMBL/GenBank/DDBJ databases">
        <authorList>
            <consortium name="Science for Life Laboratories"/>
        </authorList>
    </citation>
    <scope>NUCLEOTIDE SEQUENCE</scope>
    <source>
        <strain evidence="3">MBLW1</strain>
    </source>
</reference>
<feature type="region of interest" description="Disordered" evidence="1">
    <location>
        <begin position="31"/>
        <end position="92"/>
    </location>
</feature>
<feature type="compositionally biased region" description="Pro residues" evidence="1">
    <location>
        <begin position="55"/>
        <end position="72"/>
    </location>
</feature>
<proteinExistence type="predicted"/>
<feature type="chain" id="PRO_5036383922" evidence="2">
    <location>
        <begin position="21"/>
        <end position="394"/>
    </location>
</feature>
<evidence type="ECO:0000256" key="1">
    <source>
        <dbReference type="SAM" id="MobiDB-lite"/>
    </source>
</evidence>
<feature type="signal peptide" evidence="2">
    <location>
        <begin position="1"/>
        <end position="20"/>
    </location>
</feature>
<dbReference type="KEGG" id="tim:GMBLW1_45930"/>
<dbReference type="EMBL" id="LR593887">
    <property type="protein sequence ID" value="VTS06561.1"/>
    <property type="molecule type" value="Genomic_DNA"/>
</dbReference>
<organism evidence="3">
    <name type="scientific">Tuwongella immobilis</name>
    <dbReference type="NCBI Taxonomy" id="692036"/>
    <lineage>
        <taxon>Bacteria</taxon>
        <taxon>Pseudomonadati</taxon>
        <taxon>Planctomycetota</taxon>
        <taxon>Planctomycetia</taxon>
        <taxon>Gemmatales</taxon>
        <taxon>Gemmataceae</taxon>
        <taxon>Tuwongella</taxon>
    </lineage>
</organism>
<dbReference type="EMBL" id="LR586016">
    <property type="protein sequence ID" value="VIP04600.1"/>
    <property type="molecule type" value="Genomic_DNA"/>
</dbReference>
<keyword evidence="4" id="KW-1185">Reference proteome</keyword>
<dbReference type="RefSeq" id="WP_162659665.1">
    <property type="nucleotide sequence ID" value="NZ_LR593887.1"/>
</dbReference>
<dbReference type="AlphaFoldDB" id="A0A6C2YSE8"/>
<gene>
    <name evidence="3" type="ORF">GMBLW1_45930</name>
</gene>
<evidence type="ECO:0000256" key="2">
    <source>
        <dbReference type="SAM" id="SignalP"/>
    </source>
</evidence>
<dbReference type="Proteomes" id="UP000464378">
    <property type="component" value="Chromosome"/>
</dbReference>
<evidence type="ECO:0000313" key="3">
    <source>
        <dbReference type="EMBL" id="VIP04600.1"/>
    </source>
</evidence>
<protein>
    <submittedName>
        <fullName evidence="3">Uncharacterized protein</fullName>
    </submittedName>
</protein>
<sequence>MIRGIAGGVLGVCLFGGALASAQSPYHPLGEPHPFAVGDPFSATSFAPPTNSPLENPPQPAPLVPNPNPNPNPSLGAGQPNPVGPLPNPNAGNSLAESLVNLPNANRAMSLAGGSLADLDADLLSLSYSSVGYLDSPAILRQLRIRYDTAYGANRPNRAEYFYPRGQPTGPGLPRPEQSLDYQDLSILIEQPLAANFSLMAFTPIRWLNPDINSNAAGLSDLQVGFKYGLIQHTDRLVTFQLLTTVPTGQGDRGLGVETVRVQPGLLAAQRIGERGTLTGELQYNVPLGGSDFAGDVLRYGVGLSYGLPQADRPWVMPVLETVGWTVLDGAESSRLPNGMPMIQDAAGATIVNLKAGLRFGTGTAWDAYVGYGRALTGEVWYDEVARFEWRLRF</sequence>
<keyword evidence="2" id="KW-0732">Signal</keyword>
<accession>A0A6C2YSE8</accession>
<evidence type="ECO:0000313" key="4">
    <source>
        <dbReference type="Proteomes" id="UP000464378"/>
    </source>
</evidence>